<proteinExistence type="predicted"/>
<reference evidence="1" key="1">
    <citation type="journal article" date="2023" name="Mol. Phylogenet. Evol.">
        <title>Genome-scale phylogeny and comparative genomics of the fungal order Sordariales.</title>
        <authorList>
            <person name="Hensen N."/>
            <person name="Bonometti L."/>
            <person name="Westerberg I."/>
            <person name="Brannstrom I.O."/>
            <person name="Guillou S."/>
            <person name="Cros-Aarteil S."/>
            <person name="Calhoun S."/>
            <person name="Haridas S."/>
            <person name="Kuo A."/>
            <person name="Mondo S."/>
            <person name="Pangilinan J."/>
            <person name="Riley R."/>
            <person name="LaButti K."/>
            <person name="Andreopoulos B."/>
            <person name="Lipzen A."/>
            <person name="Chen C."/>
            <person name="Yan M."/>
            <person name="Daum C."/>
            <person name="Ng V."/>
            <person name="Clum A."/>
            <person name="Steindorff A."/>
            <person name="Ohm R.A."/>
            <person name="Martin F."/>
            <person name="Silar P."/>
            <person name="Natvig D.O."/>
            <person name="Lalanne C."/>
            <person name="Gautier V."/>
            <person name="Ament-Velasquez S.L."/>
            <person name="Kruys A."/>
            <person name="Hutchinson M.I."/>
            <person name="Powell A.J."/>
            <person name="Barry K."/>
            <person name="Miller A.N."/>
            <person name="Grigoriev I.V."/>
            <person name="Debuchy R."/>
            <person name="Gladieux P."/>
            <person name="Hiltunen Thoren M."/>
            <person name="Johannesson H."/>
        </authorList>
    </citation>
    <scope>NUCLEOTIDE SEQUENCE</scope>
    <source>
        <strain evidence="1">CBS 232.78</strain>
    </source>
</reference>
<sequence>MMGNSVEPVPLDYGLGNSASCSLPPPATGERTPTVPKVFEGLENWVILIPLWKEVCETSPSLNRPDFDVMIFTCLVGRGRPNQLPESIRQWAQKLCDGHPIAALKLLRTTNDPVHCMLFLSFLFALEWLMDYPRDFEPPLATYVVAFNEWVTSQKYPDLPDARCILYQLAAALLYVEGKGVGNHEAIHPHFLTQSKLEQPDIGARMYWLFRLHMKMRHEGAYKQVAKFIEQLKKEEEASLSSITVGEYPKERADPQF</sequence>
<comment type="caution">
    <text evidence="1">The sequence shown here is derived from an EMBL/GenBank/DDBJ whole genome shotgun (WGS) entry which is preliminary data.</text>
</comment>
<keyword evidence="2" id="KW-1185">Reference proteome</keyword>
<accession>A0AAE0N192</accession>
<dbReference type="AlphaFoldDB" id="A0AAE0N192"/>
<reference evidence="1" key="2">
    <citation type="submission" date="2023-06" db="EMBL/GenBank/DDBJ databases">
        <authorList>
            <consortium name="Lawrence Berkeley National Laboratory"/>
            <person name="Haridas S."/>
            <person name="Hensen N."/>
            <person name="Bonometti L."/>
            <person name="Westerberg I."/>
            <person name="Brannstrom I.O."/>
            <person name="Guillou S."/>
            <person name="Cros-Aarteil S."/>
            <person name="Calhoun S."/>
            <person name="Kuo A."/>
            <person name="Mondo S."/>
            <person name="Pangilinan J."/>
            <person name="Riley R."/>
            <person name="LaButti K."/>
            <person name="Andreopoulos B."/>
            <person name="Lipzen A."/>
            <person name="Chen C."/>
            <person name="Yanf M."/>
            <person name="Daum C."/>
            <person name="Ng V."/>
            <person name="Clum A."/>
            <person name="Steindorff A."/>
            <person name="Ohm R."/>
            <person name="Martin F."/>
            <person name="Silar P."/>
            <person name="Natvig D."/>
            <person name="Lalanne C."/>
            <person name="Gautier V."/>
            <person name="Ament-velasquez S.L."/>
            <person name="Kruys A."/>
            <person name="Hutchinson M.I."/>
            <person name="Powell A.J."/>
            <person name="Barry K."/>
            <person name="Miller A.N."/>
            <person name="Grigoriev I.V."/>
            <person name="Debuchy R."/>
            <person name="Gladieux P."/>
            <person name="Thoren M.H."/>
            <person name="Johannesson H."/>
        </authorList>
    </citation>
    <scope>NUCLEOTIDE SEQUENCE</scope>
    <source>
        <strain evidence="1">CBS 232.78</strain>
    </source>
</reference>
<organism evidence="1 2">
    <name type="scientific">Podospora didyma</name>
    <dbReference type="NCBI Taxonomy" id="330526"/>
    <lineage>
        <taxon>Eukaryota</taxon>
        <taxon>Fungi</taxon>
        <taxon>Dikarya</taxon>
        <taxon>Ascomycota</taxon>
        <taxon>Pezizomycotina</taxon>
        <taxon>Sordariomycetes</taxon>
        <taxon>Sordariomycetidae</taxon>
        <taxon>Sordariales</taxon>
        <taxon>Podosporaceae</taxon>
        <taxon>Podospora</taxon>
    </lineage>
</organism>
<name>A0AAE0N192_9PEZI</name>
<evidence type="ECO:0000313" key="1">
    <source>
        <dbReference type="EMBL" id="KAK3366448.1"/>
    </source>
</evidence>
<evidence type="ECO:0000313" key="2">
    <source>
        <dbReference type="Proteomes" id="UP001285441"/>
    </source>
</evidence>
<gene>
    <name evidence="1" type="ORF">B0H63DRAFT_490384</name>
</gene>
<dbReference type="EMBL" id="JAULSW010000012">
    <property type="protein sequence ID" value="KAK3366448.1"/>
    <property type="molecule type" value="Genomic_DNA"/>
</dbReference>
<protein>
    <submittedName>
        <fullName evidence="1">Uncharacterized protein</fullName>
    </submittedName>
</protein>
<dbReference type="Proteomes" id="UP001285441">
    <property type="component" value="Unassembled WGS sequence"/>
</dbReference>